<protein>
    <recommendedName>
        <fullName evidence="1">DUF5983 domain-containing protein</fullName>
    </recommendedName>
</protein>
<dbReference type="OrthoDB" id="7468443at2"/>
<feature type="domain" description="DUF5983" evidence="1">
    <location>
        <begin position="9"/>
        <end position="104"/>
    </location>
</feature>
<gene>
    <name evidence="2" type="ORF">EQG66_00920</name>
</gene>
<evidence type="ECO:0000259" key="1">
    <source>
        <dbReference type="Pfam" id="PF19419"/>
    </source>
</evidence>
<dbReference type="AlphaFoldDB" id="A0A4Q1KMY0"/>
<keyword evidence="3" id="KW-1185">Reference proteome</keyword>
<dbReference type="Proteomes" id="UP000290958">
    <property type="component" value="Unassembled WGS sequence"/>
</dbReference>
<sequence>MRRTSLHIYSTVHLPEAEREAIERLILAAPRNVGGRLIVEHLDLIIEPYQFGFFVHTGVCEDEAERPDSISPEFWAILRAAALAGAAWLLFDRDEPPTQGLPIFGARPTSRSLP</sequence>
<evidence type="ECO:0000313" key="3">
    <source>
        <dbReference type="Proteomes" id="UP000290958"/>
    </source>
</evidence>
<dbReference type="EMBL" id="SBKP01000001">
    <property type="protein sequence ID" value="RXR30885.1"/>
    <property type="molecule type" value="Genomic_DNA"/>
</dbReference>
<dbReference type="RefSeq" id="WP_129402660.1">
    <property type="nucleotide sequence ID" value="NZ_SBKP01000001.1"/>
</dbReference>
<organism evidence="2 3">
    <name type="scientific">Sphingobium fluviale</name>
    <dbReference type="NCBI Taxonomy" id="2506423"/>
    <lineage>
        <taxon>Bacteria</taxon>
        <taxon>Pseudomonadati</taxon>
        <taxon>Pseudomonadota</taxon>
        <taxon>Alphaproteobacteria</taxon>
        <taxon>Sphingomonadales</taxon>
        <taxon>Sphingomonadaceae</taxon>
        <taxon>Sphingobium</taxon>
    </lineage>
</organism>
<proteinExistence type="predicted"/>
<name>A0A4Q1KMY0_9SPHN</name>
<dbReference type="InterPro" id="IPR046025">
    <property type="entry name" value="DUF5983"/>
</dbReference>
<comment type="caution">
    <text evidence="2">The sequence shown here is derived from an EMBL/GenBank/DDBJ whole genome shotgun (WGS) entry which is preliminary data.</text>
</comment>
<dbReference type="Pfam" id="PF19419">
    <property type="entry name" value="DUF5983"/>
    <property type="match status" value="1"/>
</dbReference>
<evidence type="ECO:0000313" key="2">
    <source>
        <dbReference type="EMBL" id="RXR30885.1"/>
    </source>
</evidence>
<accession>A0A4Q1KMY0</accession>
<reference evidence="3" key="1">
    <citation type="submission" date="2019-01" db="EMBL/GenBank/DDBJ databases">
        <title>Cytophagaceae bacterium strain CAR-16.</title>
        <authorList>
            <person name="Chen W.-M."/>
        </authorList>
    </citation>
    <scope>NUCLEOTIDE SEQUENCE [LARGE SCALE GENOMIC DNA]</scope>
    <source>
        <strain evidence="3">CHR27</strain>
    </source>
</reference>